<keyword evidence="4" id="KW-0143">Chaperone</keyword>
<dbReference type="GO" id="GO:0006417">
    <property type="term" value="P:regulation of translation"/>
    <property type="evidence" value="ECO:0007669"/>
    <property type="project" value="UniProtKB-KW"/>
</dbReference>
<evidence type="ECO:0000313" key="6">
    <source>
        <dbReference type="Proteomes" id="UP000031829"/>
    </source>
</evidence>
<dbReference type="GO" id="GO:0044780">
    <property type="term" value="P:bacterial-type flagellum assembly"/>
    <property type="evidence" value="ECO:0007669"/>
    <property type="project" value="UniProtKB-UniRule"/>
</dbReference>
<comment type="subunit">
    <text evidence="4">Interacts with translational regulator CsrA and flagellin(s).</text>
</comment>
<keyword evidence="5" id="KW-0282">Flagellum</keyword>
<dbReference type="AlphaFoldDB" id="A0A0B6AS04"/>
<dbReference type="Proteomes" id="UP000031829">
    <property type="component" value="Chromosome"/>
</dbReference>
<comment type="subcellular location">
    <subcellularLocation>
        <location evidence="4">Cytoplasm</location>
    </subcellularLocation>
</comment>
<evidence type="ECO:0000256" key="1">
    <source>
        <dbReference type="ARBA" id="ARBA00022490"/>
    </source>
</evidence>
<keyword evidence="5" id="KW-0969">Cilium</keyword>
<gene>
    <name evidence="4 5" type="primary">fliW</name>
    <name evidence="5" type="ORF">BG04_2103</name>
</gene>
<evidence type="ECO:0000256" key="3">
    <source>
        <dbReference type="ARBA" id="ARBA00022845"/>
    </source>
</evidence>
<evidence type="ECO:0000313" key="5">
    <source>
        <dbReference type="EMBL" id="AJI23897.1"/>
    </source>
</evidence>
<proteinExistence type="inferred from homology"/>
<evidence type="ECO:0000256" key="4">
    <source>
        <dbReference type="HAMAP-Rule" id="MF_01185"/>
    </source>
</evidence>
<comment type="function">
    <text evidence="4">Acts as an anti-CsrA protein, binds CsrA and prevents it from repressing translation of its target genes, one of which is flagellin. Binds to flagellin and participates in the assembly of the flagellum.</text>
</comment>
<dbReference type="NCBIfam" id="NF009793">
    <property type="entry name" value="PRK13285.1-1"/>
    <property type="match status" value="1"/>
</dbReference>
<evidence type="ECO:0000256" key="2">
    <source>
        <dbReference type="ARBA" id="ARBA00022795"/>
    </source>
</evidence>
<dbReference type="Gene3D" id="2.30.290.10">
    <property type="entry name" value="BH3618-like"/>
    <property type="match status" value="1"/>
</dbReference>
<organism evidence="5 6">
    <name type="scientific">Priestia megaterium (strain ATCC 14581 / DSM 32 / CCUG 1817 / JCM 2506 / NBRC 15308 / NCIMB 9376 / NCTC 10342 / NRRL B-14308 / VKM B-512 / Ford 19)</name>
    <name type="common">Bacillus megaterium</name>
    <dbReference type="NCBI Taxonomy" id="1348623"/>
    <lineage>
        <taxon>Bacteria</taxon>
        <taxon>Bacillati</taxon>
        <taxon>Bacillota</taxon>
        <taxon>Bacilli</taxon>
        <taxon>Bacillales</taxon>
        <taxon>Bacillaceae</taxon>
        <taxon>Priestia</taxon>
    </lineage>
</organism>
<dbReference type="InterPro" id="IPR003775">
    <property type="entry name" value="Flagellar_assembly_factor_FliW"/>
</dbReference>
<dbReference type="RefSeq" id="WP_016765897.1">
    <property type="nucleotide sequence ID" value="NZ_BCVB01000009.1"/>
</dbReference>
<dbReference type="HAMAP" id="MF_01185">
    <property type="entry name" value="FliW"/>
    <property type="match status" value="1"/>
</dbReference>
<dbReference type="KEGG" id="bmeg:BG04_2103"/>
<dbReference type="PANTHER" id="PTHR39190">
    <property type="entry name" value="FLAGELLAR ASSEMBLY FACTOR FLIW"/>
    <property type="match status" value="1"/>
</dbReference>
<dbReference type="EMBL" id="CP009920">
    <property type="protein sequence ID" value="AJI23897.1"/>
    <property type="molecule type" value="Genomic_DNA"/>
</dbReference>
<dbReference type="SUPFAM" id="SSF141457">
    <property type="entry name" value="BH3618-like"/>
    <property type="match status" value="1"/>
</dbReference>
<keyword evidence="3 4" id="KW-0810">Translation regulation</keyword>
<name>A0A0B6AS04_PRIM2</name>
<keyword evidence="2 4" id="KW-1005">Bacterial flagellum biogenesis</keyword>
<dbReference type="GO" id="GO:0005737">
    <property type="term" value="C:cytoplasm"/>
    <property type="evidence" value="ECO:0007669"/>
    <property type="project" value="UniProtKB-SubCell"/>
</dbReference>
<comment type="similarity">
    <text evidence="4">Belongs to the FliW family.</text>
</comment>
<keyword evidence="5" id="KW-0966">Cell projection</keyword>
<dbReference type="InterPro" id="IPR024046">
    <property type="entry name" value="Flagellar_assmbl_FliW_dom_sf"/>
</dbReference>
<accession>A0A0B6AS04</accession>
<dbReference type="HOGENOM" id="CLU_112356_0_2_9"/>
<dbReference type="PANTHER" id="PTHR39190:SF1">
    <property type="entry name" value="FLAGELLAR ASSEMBLY FACTOR FLIW"/>
    <property type="match status" value="1"/>
</dbReference>
<protein>
    <recommendedName>
        <fullName evidence="4">Flagellar assembly factor FliW</fullName>
    </recommendedName>
</protein>
<dbReference type="Pfam" id="PF02623">
    <property type="entry name" value="FliW"/>
    <property type="match status" value="1"/>
</dbReference>
<sequence>MKISTSYHGDIEIDNQQTLTFNQGIPGFLEETEFVILPLPEAEAFQVLQSIQTKEVAFIITDPFQFFLDYDFQLEPQEIEKLQLQQVEDAAVYVLLTMSNSVEKITANLQAPVIINTKKQLAKQVILMNTAYETKHRLFE</sequence>
<dbReference type="GeneID" id="93645570"/>
<keyword evidence="1 4" id="KW-0963">Cytoplasm</keyword>
<reference evidence="5 6" key="1">
    <citation type="journal article" date="2015" name="Genome Announc.">
        <title>Complete genome sequences for 35 biothreat assay-relevant bacillus species.</title>
        <authorList>
            <person name="Johnson S.L."/>
            <person name="Daligault H.E."/>
            <person name="Davenport K.W."/>
            <person name="Jaissle J."/>
            <person name="Frey K.G."/>
            <person name="Ladner J.T."/>
            <person name="Broomall S.M."/>
            <person name="Bishop-Lilly K.A."/>
            <person name="Bruce D.C."/>
            <person name="Gibbons H.S."/>
            <person name="Coyne S.R."/>
            <person name="Lo C.C."/>
            <person name="Meincke L."/>
            <person name="Munk A.C."/>
            <person name="Koroleva G.I."/>
            <person name="Rosenzweig C.N."/>
            <person name="Palacios G.F."/>
            <person name="Redden C.L."/>
            <person name="Minogue T.D."/>
            <person name="Chain P.S."/>
        </authorList>
    </citation>
    <scope>NUCLEOTIDE SEQUENCE [LARGE SCALE GENOMIC DNA]</scope>
    <source>
        <strain evidence="6">ATCC 14581 / DSM 32 / JCM 2506 / NBRC 15308 / NCIMB 9376 / NCTC 10342 / NRRL B-14308 / VKM B-512</strain>
    </source>
</reference>